<evidence type="ECO:0000256" key="1">
    <source>
        <dbReference type="ARBA" id="ARBA00001941"/>
    </source>
</evidence>
<name>A0A2M9G6I2_9PROT</name>
<dbReference type="EMBL" id="PHIG01000006">
    <property type="protein sequence ID" value="PJK31322.1"/>
    <property type="molecule type" value="Genomic_DNA"/>
</dbReference>
<evidence type="ECO:0000256" key="6">
    <source>
        <dbReference type="ARBA" id="ARBA00022833"/>
    </source>
</evidence>
<feature type="domain" description="Peptidase M20 dimerisation" evidence="8">
    <location>
        <begin position="204"/>
        <end position="315"/>
    </location>
</feature>
<dbReference type="Pfam" id="PF07687">
    <property type="entry name" value="M20_dimer"/>
    <property type="match status" value="1"/>
</dbReference>
<dbReference type="InterPro" id="IPR011650">
    <property type="entry name" value="Peptidase_M20_dimer"/>
</dbReference>
<proteinExistence type="inferred from homology"/>
<evidence type="ECO:0000256" key="2">
    <source>
        <dbReference type="ARBA" id="ARBA00001947"/>
    </source>
</evidence>
<evidence type="ECO:0000313" key="10">
    <source>
        <dbReference type="Proteomes" id="UP000229498"/>
    </source>
</evidence>
<evidence type="ECO:0000313" key="9">
    <source>
        <dbReference type="EMBL" id="PJK31322.1"/>
    </source>
</evidence>
<comment type="caution">
    <text evidence="9">The sequence shown here is derived from an EMBL/GenBank/DDBJ whole genome shotgun (WGS) entry which is preliminary data.</text>
</comment>
<dbReference type="NCBIfam" id="TIGR01910">
    <property type="entry name" value="DapE-ArgE"/>
    <property type="match status" value="1"/>
</dbReference>
<dbReference type="Proteomes" id="UP000229498">
    <property type="component" value="Unassembled WGS sequence"/>
</dbReference>
<protein>
    <submittedName>
        <fullName evidence="9">Acetylornithine deacetylase</fullName>
        <ecNumber evidence="9">3.5.1.16</ecNumber>
    </submittedName>
</protein>
<dbReference type="Gene3D" id="3.30.70.360">
    <property type="match status" value="1"/>
</dbReference>
<comment type="cofactor">
    <cofactor evidence="1">
        <name>Co(2+)</name>
        <dbReference type="ChEBI" id="CHEBI:48828"/>
    </cofactor>
</comment>
<organism evidence="9 10">
    <name type="scientific">Minwuia thermotolerans</name>
    <dbReference type="NCBI Taxonomy" id="2056226"/>
    <lineage>
        <taxon>Bacteria</taxon>
        <taxon>Pseudomonadati</taxon>
        <taxon>Pseudomonadota</taxon>
        <taxon>Alphaproteobacteria</taxon>
        <taxon>Minwuiales</taxon>
        <taxon>Minwuiaceae</taxon>
        <taxon>Minwuia</taxon>
    </lineage>
</organism>
<dbReference type="Pfam" id="PF01546">
    <property type="entry name" value="Peptidase_M20"/>
    <property type="match status" value="1"/>
</dbReference>
<keyword evidence="6" id="KW-0862">Zinc</keyword>
<dbReference type="NCBIfam" id="NF005306">
    <property type="entry name" value="PRK06837.1"/>
    <property type="match status" value="1"/>
</dbReference>
<dbReference type="InterPro" id="IPR010182">
    <property type="entry name" value="ArgE/DapE"/>
</dbReference>
<comment type="cofactor">
    <cofactor evidence="2">
        <name>Zn(2+)</name>
        <dbReference type="ChEBI" id="CHEBI:29105"/>
    </cofactor>
</comment>
<keyword evidence="5 9" id="KW-0378">Hydrolase</keyword>
<reference evidence="9 10" key="1">
    <citation type="submission" date="2017-11" db="EMBL/GenBank/DDBJ databases">
        <title>Draft genome sequence of Rhizobiales bacterium SY3-13.</title>
        <authorList>
            <person name="Sun C."/>
        </authorList>
    </citation>
    <scope>NUCLEOTIDE SEQUENCE [LARGE SCALE GENOMIC DNA]</scope>
    <source>
        <strain evidence="9 10">SY3-13</strain>
    </source>
</reference>
<keyword evidence="7" id="KW-0170">Cobalt</keyword>
<sequence length="427" mass="46571">MVEAALKERILAEVEQGFDAQVKFTQDLVRFPSQRGQEHTAQDFLYRAFAERDLAMDRWSIDVGEIEDHPGFSPVTVSYDNAVNVVGAWRPKSEKGRSLILNGHVDVVPVGPLDMWTTPPYEPRIEGDWLYGRGSGDMKAGIAANLFAFDALRRAGVEPASTVYMQSVTEEECTGNGALSCLVRGYHADAVLITEPTHDQLVRANVGVLWFQVEVRGRPAHVYESTVGSNAIIAAYKLIQALKELEAEMNAEKGDHPHFEDATHPITINIGKIAGGDWASSVPAWCRFDVRAGIYPGTSVEEAKRRLEGAIRGAALDDPFLSNHPPSLTYNGFAAEGYALPPGSDAEACLADAHRQVRAAELGDATMPAYLDARVAMLYDDTPALVYGPKSEHIHGFDERVSLKSTLDVTKTVALFVADWCGVEGTS</sequence>
<dbReference type="RefSeq" id="WP_109792790.1">
    <property type="nucleotide sequence ID" value="NZ_PHIG01000006.1"/>
</dbReference>
<dbReference type="InterPro" id="IPR033687">
    <property type="entry name" value="YodQ-like"/>
</dbReference>
<dbReference type="InterPro" id="IPR036264">
    <property type="entry name" value="Bact_exopeptidase_dim_dom"/>
</dbReference>
<dbReference type="SUPFAM" id="SSF55031">
    <property type="entry name" value="Bacterial exopeptidase dimerisation domain"/>
    <property type="match status" value="1"/>
</dbReference>
<dbReference type="EC" id="3.5.1.16" evidence="9"/>
<dbReference type="PANTHER" id="PTHR43808:SF25">
    <property type="entry name" value="PEPTIDASE M20 DIMERISATION DOMAIN-CONTAINING PROTEIN"/>
    <property type="match status" value="1"/>
</dbReference>
<dbReference type="OrthoDB" id="9809784at2"/>
<dbReference type="SUPFAM" id="SSF53187">
    <property type="entry name" value="Zn-dependent exopeptidases"/>
    <property type="match status" value="1"/>
</dbReference>
<keyword evidence="4" id="KW-0479">Metal-binding</keyword>
<comment type="similarity">
    <text evidence="3">Belongs to the peptidase M20A family.</text>
</comment>
<dbReference type="PANTHER" id="PTHR43808">
    <property type="entry name" value="ACETYLORNITHINE DEACETYLASE"/>
    <property type="match status" value="1"/>
</dbReference>
<dbReference type="InterPro" id="IPR050072">
    <property type="entry name" value="Peptidase_M20A"/>
</dbReference>
<dbReference type="GO" id="GO:0046872">
    <property type="term" value="F:metal ion binding"/>
    <property type="evidence" value="ECO:0007669"/>
    <property type="project" value="UniProtKB-KW"/>
</dbReference>
<evidence type="ECO:0000256" key="5">
    <source>
        <dbReference type="ARBA" id="ARBA00022801"/>
    </source>
</evidence>
<dbReference type="Gene3D" id="3.40.630.10">
    <property type="entry name" value="Zn peptidases"/>
    <property type="match status" value="1"/>
</dbReference>
<dbReference type="AlphaFoldDB" id="A0A2M9G6I2"/>
<evidence type="ECO:0000259" key="8">
    <source>
        <dbReference type="Pfam" id="PF07687"/>
    </source>
</evidence>
<dbReference type="CDD" id="cd03895">
    <property type="entry name" value="M20_ArgE_DapE-like"/>
    <property type="match status" value="1"/>
</dbReference>
<keyword evidence="10" id="KW-1185">Reference proteome</keyword>
<evidence type="ECO:0000256" key="3">
    <source>
        <dbReference type="ARBA" id="ARBA00006247"/>
    </source>
</evidence>
<evidence type="ECO:0000256" key="4">
    <source>
        <dbReference type="ARBA" id="ARBA00022723"/>
    </source>
</evidence>
<dbReference type="InterPro" id="IPR002933">
    <property type="entry name" value="Peptidase_M20"/>
</dbReference>
<gene>
    <name evidence="9" type="ORF">CVT23_02375</name>
</gene>
<evidence type="ECO:0000256" key="7">
    <source>
        <dbReference type="ARBA" id="ARBA00023285"/>
    </source>
</evidence>
<accession>A0A2M9G6I2</accession>
<dbReference type="GO" id="GO:0008777">
    <property type="term" value="F:acetylornithine deacetylase activity"/>
    <property type="evidence" value="ECO:0007669"/>
    <property type="project" value="UniProtKB-EC"/>
</dbReference>